<dbReference type="InterPro" id="IPR051678">
    <property type="entry name" value="AGP_Transferase"/>
</dbReference>
<evidence type="ECO:0000256" key="3">
    <source>
        <dbReference type="ARBA" id="ARBA00017903"/>
    </source>
</evidence>
<feature type="binding site" evidence="12">
    <location>
        <position position="216"/>
    </location>
    <ligand>
        <name>Mg(2+)</name>
        <dbReference type="ChEBI" id="CHEBI:18420"/>
    </ligand>
</feature>
<dbReference type="PIRSF" id="PIRSF000706">
    <property type="entry name" value="Kanamycin_kin"/>
    <property type="match status" value="1"/>
</dbReference>
<evidence type="ECO:0000256" key="8">
    <source>
        <dbReference type="ARBA" id="ARBA00023251"/>
    </source>
</evidence>
<keyword evidence="12" id="KW-0479">Metal-binding</keyword>
<dbReference type="Proteomes" id="UP000229340">
    <property type="component" value="Plasmid pNP7-1"/>
</dbReference>
<dbReference type="EC" id="2.7.1.95" evidence="2"/>
<keyword evidence="7 10" id="KW-0067">ATP-binding</keyword>
<evidence type="ECO:0000313" key="15">
    <source>
        <dbReference type="Proteomes" id="UP000229340"/>
    </source>
</evidence>
<dbReference type="Gene3D" id="3.90.1200.10">
    <property type="match status" value="1"/>
</dbReference>
<dbReference type="SUPFAM" id="SSF56112">
    <property type="entry name" value="Protein kinase-like (PK-like)"/>
    <property type="match status" value="1"/>
</dbReference>
<keyword evidence="5 10" id="KW-0547">Nucleotide-binding</keyword>
<organism evidence="14 15">
    <name type="scientific">Faucicola osloensis</name>
    <name type="common">Moraxella osloensis</name>
    <dbReference type="NCBI Taxonomy" id="34062"/>
    <lineage>
        <taxon>Bacteria</taxon>
        <taxon>Pseudomonadati</taxon>
        <taxon>Pseudomonadota</taxon>
        <taxon>Gammaproteobacteria</taxon>
        <taxon>Moraxellales</taxon>
        <taxon>Moraxellaceae</taxon>
        <taxon>Faucicola</taxon>
    </lineage>
</organism>
<evidence type="ECO:0000256" key="9">
    <source>
        <dbReference type="ARBA" id="ARBA00048925"/>
    </source>
</evidence>
<geneLocation type="plasmid" evidence="15">
    <name>pnp7-1</name>
</geneLocation>
<keyword evidence="12" id="KW-0460">Magnesium</keyword>
<feature type="active site" description="Proton acceptor" evidence="11">
    <location>
        <position position="198"/>
    </location>
</feature>
<dbReference type="GO" id="GO:0046677">
    <property type="term" value="P:response to antibiotic"/>
    <property type="evidence" value="ECO:0007669"/>
    <property type="project" value="UniProtKB-KW"/>
</dbReference>
<keyword evidence="8 10" id="KW-0046">Antibiotic resistance</keyword>
<reference evidence="15" key="1">
    <citation type="submission" date="2017-10" db="EMBL/GenBank/DDBJ databases">
        <title>Complete genome sequence of Moraxella osloensis NP7 isolated from human skin.</title>
        <authorList>
            <person name="Lee K."/>
            <person name="Lim J.Y."/>
            <person name="Hwang I."/>
        </authorList>
    </citation>
    <scope>NUCLEOTIDE SEQUENCE [LARGE SCALE GENOMIC DNA]</scope>
    <source>
        <strain evidence="15">NP7</strain>
        <plasmid evidence="15">pnp7-1</plasmid>
    </source>
</reference>
<gene>
    <name evidence="14" type="ORF">NP7_09795</name>
</gene>
<dbReference type="GO" id="GO:0005524">
    <property type="term" value="F:ATP binding"/>
    <property type="evidence" value="ECO:0007669"/>
    <property type="project" value="UniProtKB-KW"/>
</dbReference>
<dbReference type="Gene3D" id="3.30.200.20">
    <property type="entry name" value="Phosphorylase Kinase, domain 1"/>
    <property type="match status" value="1"/>
</dbReference>
<evidence type="ECO:0000313" key="14">
    <source>
        <dbReference type="EMBL" id="ATR79651.1"/>
    </source>
</evidence>
<name>A0A2D2LX93_FAUOS</name>
<evidence type="ECO:0000256" key="6">
    <source>
        <dbReference type="ARBA" id="ARBA00022777"/>
    </source>
</evidence>
<keyword evidence="4 10" id="KW-0808">Transferase</keyword>
<comment type="catalytic activity">
    <reaction evidence="9">
        <text>kanamycin A + ATP = kanamycin 3'-phosphate + ADP + H(+)</text>
        <dbReference type="Rhea" id="RHEA:24256"/>
        <dbReference type="ChEBI" id="CHEBI:15378"/>
        <dbReference type="ChEBI" id="CHEBI:30616"/>
        <dbReference type="ChEBI" id="CHEBI:57909"/>
        <dbReference type="ChEBI" id="CHEBI:58214"/>
        <dbReference type="ChEBI" id="CHEBI:456216"/>
        <dbReference type="EC" id="2.7.1.95"/>
    </reaction>
</comment>
<dbReference type="GO" id="GO:0008910">
    <property type="term" value="F:kanamycin kinase activity"/>
    <property type="evidence" value="ECO:0007669"/>
    <property type="project" value="UniProtKB-EC"/>
</dbReference>
<dbReference type="CDD" id="cd05150">
    <property type="entry name" value="APH"/>
    <property type="match status" value="1"/>
</dbReference>
<keyword evidence="14" id="KW-0614">Plasmid</keyword>
<proteinExistence type="inferred from homology"/>
<evidence type="ECO:0000256" key="10">
    <source>
        <dbReference type="PIRNR" id="PIRNR000706"/>
    </source>
</evidence>
<feature type="binding site" evidence="12">
    <location>
        <position position="203"/>
    </location>
    <ligand>
        <name>Mg(2+)</name>
        <dbReference type="ChEBI" id="CHEBI:18420"/>
    </ligand>
</feature>
<dbReference type="PANTHER" id="PTHR21310:SF41">
    <property type="entry name" value="3'-PHOSPHOTRANSFERASE, PUTATIVE-RELATED"/>
    <property type="match status" value="1"/>
</dbReference>
<dbReference type="EMBL" id="CP024444">
    <property type="protein sequence ID" value="ATR79651.1"/>
    <property type="molecule type" value="Genomic_DNA"/>
</dbReference>
<sequence length="271" mass="29773">MEDDPRERPCAALPLPSELAGPLAGYRWSRDLVGESGARVFRLSGKPGAEDLYLKRGSGPVAEDILAEAQRLRWLSGRIEVPAVRSYHEEDGEVWLVTSAIPGRTAYLLLEADTAGRETIVDALAHFLRRWHALDSLTCPFSSDAAGRLALAQARVEAGLVDEDDFDPERAGWTAAQVLDAAMESLPRVPDRVVTHGDFSLDNVLFVGGAVAGCIDTGRVGLADPYQDLAIMWNCLGEFGAALQERFLNQYGVVEPDWDRLRFHLLLDELF</sequence>
<dbReference type="RefSeq" id="WP_100271021.1">
    <property type="nucleotide sequence ID" value="NZ_CP024444.1"/>
</dbReference>
<evidence type="ECO:0000256" key="4">
    <source>
        <dbReference type="ARBA" id="ARBA00022679"/>
    </source>
</evidence>
<accession>A0A2D2LX93</accession>
<feature type="domain" description="Aminoglycoside phosphotransferase" evidence="13">
    <location>
        <begin position="34"/>
        <end position="264"/>
    </location>
</feature>
<keyword evidence="6 10" id="KW-0418">Kinase</keyword>
<dbReference type="InterPro" id="IPR002575">
    <property type="entry name" value="Aminoglycoside_PTrfase"/>
</dbReference>
<dbReference type="PANTHER" id="PTHR21310">
    <property type="entry name" value="AMINOGLYCOSIDE PHOSPHOTRANSFERASE-RELATED-RELATED"/>
    <property type="match status" value="1"/>
</dbReference>
<comment type="similarity">
    <text evidence="1 10">Belongs to the aminoglycoside phosphotransferase family.</text>
</comment>
<evidence type="ECO:0000259" key="13">
    <source>
        <dbReference type="Pfam" id="PF01636"/>
    </source>
</evidence>
<protein>
    <recommendedName>
        <fullName evidence="3">Aminoglycoside 3'-phosphotransferase</fullName>
        <ecNumber evidence="2">2.7.1.95</ecNumber>
    </recommendedName>
</protein>
<dbReference type="AlphaFoldDB" id="A0A2D2LX93"/>
<evidence type="ECO:0000256" key="12">
    <source>
        <dbReference type="PIRSR" id="PIRSR000706-2"/>
    </source>
</evidence>
<evidence type="ECO:0000256" key="5">
    <source>
        <dbReference type="ARBA" id="ARBA00022741"/>
    </source>
</evidence>
<dbReference type="GO" id="GO:0046872">
    <property type="term" value="F:metal ion binding"/>
    <property type="evidence" value="ECO:0007669"/>
    <property type="project" value="UniProtKB-KW"/>
</dbReference>
<evidence type="ECO:0000256" key="7">
    <source>
        <dbReference type="ARBA" id="ARBA00022840"/>
    </source>
</evidence>
<evidence type="ECO:0000256" key="11">
    <source>
        <dbReference type="PIRSR" id="PIRSR000706-1"/>
    </source>
</evidence>
<dbReference type="NCBIfam" id="NF033068">
    <property type="entry name" value="APH_3p"/>
    <property type="match status" value="1"/>
</dbReference>
<dbReference type="Pfam" id="PF01636">
    <property type="entry name" value="APH"/>
    <property type="match status" value="1"/>
</dbReference>
<evidence type="ECO:0000256" key="1">
    <source>
        <dbReference type="ARBA" id="ARBA00006219"/>
    </source>
</evidence>
<dbReference type="InterPro" id="IPR024165">
    <property type="entry name" value="Kan/Strep_kinase"/>
</dbReference>
<evidence type="ECO:0000256" key="2">
    <source>
        <dbReference type="ARBA" id="ARBA00012193"/>
    </source>
</evidence>
<dbReference type="InterPro" id="IPR011009">
    <property type="entry name" value="Kinase-like_dom_sf"/>
</dbReference>